<proteinExistence type="inferred from homology"/>
<feature type="compositionally biased region" description="Low complexity" evidence="6">
    <location>
        <begin position="614"/>
        <end position="628"/>
    </location>
</feature>
<dbReference type="PANTHER" id="PTHR21422:SF9">
    <property type="entry name" value="RAB3 GTPASE-ACTIVATING PROTEIN CATALYTIC SUBUNIT"/>
    <property type="match status" value="1"/>
</dbReference>
<dbReference type="GO" id="GO:0005737">
    <property type="term" value="C:cytoplasm"/>
    <property type="evidence" value="ECO:0007669"/>
    <property type="project" value="UniProtKB-SubCell"/>
</dbReference>
<dbReference type="Pfam" id="PF13890">
    <property type="entry name" value="Rab3-GTPase_cat"/>
    <property type="match status" value="1"/>
</dbReference>
<sequence>MDDFESFEFIDYTTSGPWERFIIQIEDCLKKWGLAHNSYGVFDPSHSSPSSTTNSGFPSGQDSDNTHPSSTISTPPSPPVRELYHRKEIVTLDEASYLLSYQYHPAKARILAGVQGIDLDFLPTTLESIQHHLLHRWTGLTHILVLTPLAAQTDAIVDLGSAKLLLSSFAIAFQNTGCNIPVFVPTGQPRSMTFTGLSIQPQVGVAKEEMGLEETEEDQAIEVRFNTVLVPYPPAQYTNLSGILDLFIERMGIEDEDEEDRGYGGHGGHGGYGGYGGGGGSGGGDGGGYSQKVKEQILVSGYFTYTLDNWYDDDWQKFTSLAAPKDGSDQSIHTLPFGPVQDPLKSLQLVARFVSAPSTIYLNTRNLTDMDASQANIWTISAGFKNDDYGVLSGILEDAIASWNMETSSTTSSNRAGREDGADKSSYGSLLRKGARLIQGTIAMVDVDDVNSIMEALFRPRPEDSIEYKGRMAVPRSRMESFKNNRLISAKELSLHFRHATVVPCNSFLWKMQQYLVDVISPDSDISYPTTFMGFMKAVWAEAVKEFVQRWERKELVPLVDIYEFDSQDLSEEGTEATSSGSRKRQPTIDLRFNLLHQKVSMLNCCIARENVLAASSSPTSSRSQAGSVHADSDEGNAKSPLGSTSQRSPTSLSEEKPDHPKAATEDKEVPDSSTTAPPPSEQGSPEQVAGSLDAMTISDSQSPEETKSPQLRSKPSVEDDYEAEGGLKQLKDLLLLETKAPLVIPRLQEHGYLTEDMVQDQEDMFETLGSSSDAAKIRTELQSVQLRSDMEAFKAANPGCVLGDFVRWHSPKDWDEEHGQMSTRMRDAGNFWQELWAKSKPIPAHRQKPLFDHRQEAEKVLTYLKKLSGNQLFVQLLPTTFLLAYDTLVSHPISPLISIVTESLKSLAQELTDFRWDELARVGSSQGSEGGSTSLDLKPILSKFREVELLMGRALSLARKSSFPKPNSREFVMETFNPSSLSFVAAADETGWHSRPLQRRMYACFRDAEVRIVEAVAKDGMFM</sequence>
<feature type="compositionally biased region" description="Polar residues" evidence="6">
    <location>
        <begin position="672"/>
        <end position="686"/>
    </location>
</feature>
<evidence type="ECO:0000256" key="4">
    <source>
        <dbReference type="ARBA" id="ARBA00022468"/>
    </source>
</evidence>
<feature type="compositionally biased region" description="Polar residues" evidence="6">
    <location>
        <begin position="698"/>
        <end position="714"/>
    </location>
</feature>
<evidence type="ECO:0000256" key="5">
    <source>
        <dbReference type="ARBA" id="ARBA00022490"/>
    </source>
</evidence>
<feature type="region of interest" description="Disordered" evidence="6">
    <location>
        <begin position="44"/>
        <end position="80"/>
    </location>
</feature>
<feature type="compositionally biased region" description="Basic and acidic residues" evidence="6">
    <location>
        <begin position="654"/>
        <end position="671"/>
    </location>
</feature>
<evidence type="ECO:0000256" key="1">
    <source>
        <dbReference type="ARBA" id="ARBA00004496"/>
    </source>
</evidence>
<feature type="region of interest" description="Disordered" evidence="6">
    <location>
        <begin position="407"/>
        <end position="426"/>
    </location>
</feature>
<dbReference type="PANTHER" id="PTHR21422">
    <property type="entry name" value="RAB3 GTPASE-ACTIVATING PROTEIN CATALYTIC SUBUNIT"/>
    <property type="match status" value="1"/>
</dbReference>
<keyword evidence="9" id="KW-1185">Reference proteome</keyword>
<organism evidence="8 9">
    <name type="scientific">Podila minutissima</name>
    <dbReference type="NCBI Taxonomy" id="64525"/>
    <lineage>
        <taxon>Eukaryota</taxon>
        <taxon>Fungi</taxon>
        <taxon>Fungi incertae sedis</taxon>
        <taxon>Mucoromycota</taxon>
        <taxon>Mortierellomycotina</taxon>
        <taxon>Mortierellomycetes</taxon>
        <taxon>Mortierellales</taxon>
        <taxon>Mortierellaceae</taxon>
        <taxon>Podila</taxon>
    </lineage>
</organism>
<gene>
    <name evidence="8" type="primary">RAB3GAP1</name>
    <name evidence="8" type="ORF">BG006_004336</name>
</gene>
<comment type="subcellular location">
    <subcellularLocation>
        <location evidence="1">Cytoplasm</location>
    </subcellularLocation>
</comment>
<evidence type="ECO:0000256" key="3">
    <source>
        <dbReference type="ARBA" id="ARBA00015817"/>
    </source>
</evidence>
<evidence type="ECO:0000259" key="7">
    <source>
        <dbReference type="Pfam" id="PF13890"/>
    </source>
</evidence>
<evidence type="ECO:0000313" key="8">
    <source>
        <dbReference type="EMBL" id="KAF9337510.1"/>
    </source>
</evidence>
<comment type="similarity">
    <text evidence="2">Belongs to the Rab3-GAP catalytic subunit family.</text>
</comment>
<accession>A0A9P5VQY9</accession>
<evidence type="ECO:0000256" key="2">
    <source>
        <dbReference type="ARBA" id="ARBA00008856"/>
    </source>
</evidence>
<protein>
    <recommendedName>
        <fullName evidence="3">Rab3 GTPase-activating protein catalytic subunit</fullName>
    </recommendedName>
</protein>
<dbReference type="AlphaFoldDB" id="A0A9P5VQY9"/>
<evidence type="ECO:0000256" key="6">
    <source>
        <dbReference type="SAM" id="MobiDB-lite"/>
    </source>
</evidence>
<dbReference type="GO" id="GO:0005096">
    <property type="term" value="F:GTPase activator activity"/>
    <property type="evidence" value="ECO:0007669"/>
    <property type="project" value="UniProtKB-KW"/>
</dbReference>
<feature type="region of interest" description="Disordered" evidence="6">
    <location>
        <begin position="614"/>
        <end position="722"/>
    </location>
</feature>
<dbReference type="Proteomes" id="UP000696485">
    <property type="component" value="Unassembled WGS sequence"/>
</dbReference>
<feature type="compositionally biased region" description="Polar residues" evidence="6">
    <location>
        <begin position="642"/>
        <end position="653"/>
    </location>
</feature>
<comment type="caution">
    <text evidence="8">The sequence shown here is derived from an EMBL/GenBank/DDBJ whole genome shotgun (WGS) entry which is preliminary data.</text>
</comment>
<name>A0A9P5VQY9_9FUNG</name>
<evidence type="ECO:0000313" key="9">
    <source>
        <dbReference type="Proteomes" id="UP000696485"/>
    </source>
</evidence>
<dbReference type="InterPro" id="IPR045700">
    <property type="entry name" value="Rab3GAP1"/>
</dbReference>
<dbReference type="InterPro" id="IPR026147">
    <property type="entry name" value="Rab3GAP1_conserved"/>
</dbReference>
<feature type="domain" description="Rab3GAP catalytic subunit conserved" evidence="7">
    <location>
        <begin position="722"/>
        <end position="865"/>
    </location>
</feature>
<feature type="compositionally biased region" description="Low complexity" evidence="6">
    <location>
        <begin position="44"/>
        <end position="60"/>
    </location>
</feature>
<dbReference type="EMBL" id="JAAAUY010000024">
    <property type="protein sequence ID" value="KAF9337510.1"/>
    <property type="molecule type" value="Genomic_DNA"/>
</dbReference>
<keyword evidence="5" id="KW-0963">Cytoplasm</keyword>
<keyword evidence="4" id="KW-0343">GTPase activation</keyword>
<reference evidence="8" key="1">
    <citation type="journal article" date="2020" name="Fungal Divers.">
        <title>Resolving the Mortierellaceae phylogeny through synthesis of multi-gene phylogenetics and phylogenomics.</title>
        <authorList>
            <person name="Vandepol N."/>
            <person name="Liber J."/>
            <person name="Desiro A."/>
            <person name="Na H."/>
            <person name="Kennedy M."/>
            <person name="Barry K."/>
            <person name="Grigoriev I.V."/>
            <person name="Miller A.N."/>
            <person name="O'Donnell K."/>
            <person name="Stajich J.E."/>
            <person name="Bonito G."/>
        </authorList>
    </citation>
    <scope>NUCLEOTIDE SEQUENCE</scope>
    <source>
        <strain evidence="8">NVP1</strain>
    </source>
</reference>